<dbReference type="PRINTS" id="PR00420">
    <property type="entry name" value="RNGMNOXGNASE"/>
</dbReference>
<dbReference type="GO" id="GO:0071949">
    <property type="term" value="F:FAD binding"/>
    <property type="evidence" value="ECO:0007669"/>
    <property type="project" value="InterPro"/>
</dbReference>
<dbReference type="PANTHER" id="PTHR43747">
    <property type="entry name" value="FAD-BINDING PROTEIN"/>
    <property type="match status" value="1"/>
</dbReference>
<comment type="caution">
    <text evidence="2">The sequence shown here is derived from an EMBL/GenBank/DDBJ whole genome shotgun (WGS) entry which is preliminary data.</text>
</comment>
<reference evidence="2 3" key="1">
    <citation type="submission" date="2020-08" db="EMBL/GenBank/DDBJ databases">
        <title>Genomic Encyclopedia of Type Strains, Phase III (KMG-III): the genomes of soil and plant-associated and newly described type strains.</title>
        <authorList>
            <person name="Whitman W."/>
        </authorList>
    </citation>
    <scope>NUCLEOTIDE SEQUENCE [LARGE SCALE GENOMIC DNA]</scope>
    <source>
        <strain evidence="2 3">CECT 7744</strain>
    </source>
</reference>
<keyword evidence="3" id="KW-1185">Reference proteome</keyword>
<dbReference type="InterPro" id="IPR050816">
    <property type="entry name" value="Flavin-dep_Halogenase_NPB"/>
</dbReference>
<dbReference type="InterPro" id="IPR036188">
    <property type="entry name" value="FAD/NAD-bd_sf"/>
</dbReference>
<dbReference type="RefSeq" id="WP_183384818.1">
    <property type="nucleotide sequence ID" value="NZ_JACHXR010000011.1"/>
</dbReference>
<feature type="domain" description="FAD-binding" evidence="1">
    <location>
        <begin position="8"/>
        <end position="179"/>
    </location>
</feature>
<sequence>MSRHPDTDADVLIIGAGPAGAAAAAWLARAGYRVRVLERDHFPRFCLGESLLPACMEDLSRAGLLDSVQRGGYQVKDGAAFTRRGREATVDFRDQPGPGWRHTYQVERADFDQRLIHAATGQGVEVEFGVTVTEVHPDHRRPRLTRVDQHGRTRVLTARFLLDASGPGRVIARRLSLARPPRLAPRQALFSHVDDGIRDAAFDRDKILIAIHPREAGVWYWLIPFSGGRASLGVVGDPAALARHGDTAEARWQALLDAEPRLRGLLRDARRRRPLDELQGYAAAASRLHGPGYAVLGNAGEFLDPVFSSGVTIALRSALLAAPLVARRLDGEAVDWAAAFETPLRRGIATFRAFVEAWYDGRLPAIIFHPRQPASLRRQISAVLAGYAWDRDNPFVRAPNRRLTALARLCGHRPSAEGTP</sequence>
<organism evidence="2 3">
    <name type="scientific">Halomonas stenophila</name>
    <dbReference type="NCBI Taxonomy" id="795312"/>
    <lineage>
        <taxon>Bacteria</taxon>
        <taxon>Pseudomonadati</taxon>
        <taxon>Pseudomonadota</taxon>
        <taxon>Gammaproteobacteria</taxon>
        <taxon>Oceanospirillales</taxon>
        <taxon>Halomonadaceae</taxon>
        <taxon>Halomonas</taxon>
    </lineage>
</organism>
<dbReference type="AlphaFoldDB" id="A0A7W5EVU4"/>
<protein>
    <submittedName>
        <fullName evidence="2">Flavin-dependent dehydrogenase</fullName>
    </submittedName>
</protein>
<dbReference type="InterPro" id="IPR002938">
    <property type="entry name" value="FAD-bd"/>
</dbReference>
<name>A0A7W5EVU4_9GAMM</name>
<dbReference type="Proteomes" id="UP000518892">
    <property type="component" value="Unassembled WGS sequence"/>
</dbReference>
<dbReference type="PANTHER" id="PTHR43747:SF1">
    <property type="entry name" value="SLR1998 PROTEIN"/>
    <property type="match status" value="1"/>
</dbReference>
<evidence type="ECO:0000313" key="3">
    <source>
        <dbReference type="Proteomes" id="UP000518892"/>
    </source>
</evidence>
<evidence type="ECO:0000259" key="1">
    <source>
        <dbReference type="Pfam" id="PF01494"/>
    </source>
</evidence>
<evidence type="ECO:0000313" key="2">
    <source>
        <dbReference type="EMBL" id="MBB3232379.1"/>
    </source>
</evidence>
<dbReference type="Pfam" id="PF01494">
    <property type="entry name" value="FAD_binding_3"/>
    <property type="match status" value="1"/>
</dbReference>
<dbReference type="SUPFAM" id="SSF51905">
    <property type="entry name" value="FAD/NAD(P)-binding domain"/>
    <property type="match status" value="1"/>
</dbReference>
<dbReference type="EMBL" id="JACHXR010000011">
    <property type="protein sequence ID" value="MBB3232379.1"/>
    <property type="molecule type" value="Genomic_DNA"/>
</dbReference>
<dbReference type="Gene3D" id="3.50.50.60">
    <property type="entry name" value="FAD/NAD(P)-binding domain"/>
    <property type="match status" value="1"/>
</dbReference>
<gene>
    <name evidence="2" type="ORF">FHR97_003247</name>
</gene>
<accession>A0A7W5EVU4</accession>
<proteinExistence type="predicted"/>